<name>M1Z1S7_NITG3</name>
<comment type="caution">
    <text evidence="1">The sequence shown here is derived from an EMBL/GenBank/DDBJ whole genome shotgun (WGS) entry which is preliminary data.</text>
</comment>
<dbReference type="AlphaFoldDB" id="M1Z1S7"/>
<dbReference type="STRING" id="1266370.NITGR_750020"/>
<evidence type="ECO:0000313" key="1">
    <source>
        <dbReference type="EMBL" id="CCQ91662.1"/>
    </source>
</evidence>
<evidence type="ECO:0000313" key="2">
    <source>
        <dbReference type="Proteomes" id="UP000011704"/>
    </source>
</evidence>
<sequence length="329" mass="38353">MSLCPVGFAKPLSDQNRCEIPMDNVDEKIDTLMRDKLVSLMQENTVRIKNINIKYTTSNKKHTIERWRAFYDSFDKMFRLMPRELVRVEKEVRSKFVQSMGPERKLRLLSYINSEADLLFEKLEKECRQDFKKLGEEAEFEERLEKTRAKFTDNLETQLQKCMEALETETSASGKLPISELCRMYDLNEGFLHELNLIDPLQKIQLRLKEAASDSELQSRIEDVKEALKRIAHSLQSGGPKNIDSASARKGHKMVVARETMALRDLVINTNYLLEYALVPDEYLNSELANKLYRKVESFFDTGRHEWKPEAACFKAVYEYALVRGQHHA</sequence>
<protein>
    <submittedName>
        <fullName evidence="1">Uncharacterized protein</fullName>
    </submittedName>
</protein>
<gene>
    <name evidence="1" type="ORF">NITGR_750020</name>
</gene>
<dbReference type="Proteomes" id="UP000011704">
    <property type="component" value="Unassembled WGS sequence"/>
</dbReference>
<dbReference type="InParanoid" id="M1Z1S7"/>
<organism evidence="1 2">
    <name type="scientific">Nitrospina gracilis (strain 3/211)</name>
    <dbReference type="NCBI Taxonomy" id="1266370"/>
    <lineage>
        <taxon>Bacteria</taxon>
        <taxon>Pseudomonadati</taxon>
        <taxon>Nitrospinota/Tectimicrobiota group</taxon>
        <taxon>Nitrospinota</taxon>
        <taxon>Nitrospinia</taxon>
        <taxon>Nitrospinales</taxon>
        <taxon>Nitrospinaceae</taxon>
        <taxon>Nitrospina</taxon>
    </lineage>
</organism>
<reference evidence="1 2" key="1">
    <citation type="journal article" date="2013" name="Front. Microbiol.">
        <title>The genome of Nitrospina gracilis illuminates the metabolism and evolution of the major marine nitrite oxidizer.</title>
        <authorList>
            <person name="Luecker S."/>
            <person name="Nowka B."/>
            <person name="Rattei T."/>
            <person name="Spieck E."/>
            <person name="and Daims H."/>
        </authorList>
    </citation>
    <scope>NUCLEOTIDE SEQUENCE [LARGE SCALE GENOMIC DNA]</scope>
    <source>
        <strain evidence="1 2">3/211</strain>
    </source>
</reference>
<proteinExistence type="predicted"/>
<dbReference type="EMBL" id="CAQJ01000083">
    <property type="protein sequence ID" value="CCQ91662.1"/>
    <property type="molecule type" value="Genomic_DNA"/>
</dbReference>
<keyword evidence="2" id="KW-1185">Reference proteome</keyword>
<accession>M1Z1S7</accession>
<dbReference type="HOGENOM" id="CLU_844207_0_0_0"/>